<dbReference type="EMBL" id="JX483873">
    <property type="protein sequence ID" value="AGC35522.1"/>
    <property type="molecule type" value="Genomic_DNA"/>
</dbReference>
<dbReference type="Pfam" id="PF02498">
    <property type="entry name" value="Bro-N"/>
    <property type="match status" value="1"/>
</dbReference>
<feature type="domain" description="Bro-N" evidence="1">
    <location>
        <begin position="1"/>
        <end position="113"/>
    </location>
</feature>
<accession>L7TLS6</accession>
<organism evidence="2 3">
    <name type="scientific">Rhizobium phage RHEph01</name>
    <dbReference type="NCBI Taxonomy" id="1220601"/>
    <lineage>
        <taxon>Viruses</taxon>
        <taxon>Duplodnaviria</taxon>
        <taxon>Heunggongvirae</taxon>
        <taxon>Uroviricota</taxon>
        <taxon>Caudoviricetes</taxon>
        <taxon>Autographivirales</taxon>
        <taxon>Paadamvirus</taxon>
        <taxon>Paadamvirus RHEph01</taxon>
    </lineage>
</organism>
<keyword evidence="3" id="KW-1185">Reference proteome</keyword>
<proteinExistence type="predicted"/>
<dbReference type="Proteomes" id="UP000011149">
    <property type="component" value="Segment"/>
</dbReference>
<evidence type="ECO:0000313" key="2">
    <source>
        <dbReference type="EMBL" id="AGC35522.1"/>
    </source>
</evidence>
<reference evidence="2 3" key="1">
    <citation type="journal article" date="2013" name="Appl. Environ. Microbiol.">
        <title>Narrow Host-Range Bacteriophages that Infect Rhizobium etli associate with Distinct Genomic Types.</title>
        <authorList>
            <person name="Santamaria R.I."/>
            <person name="Bustos P."/>
            <person name="Sepulveda-Robles O."/>
            <person name="Lozano L."/>
            <person name="Rodriguez C."/>
            <person name="Fernandez J.L."/>
            <person name="Juarez S."/>
            <person name="Kameyama L."/>
            <person name="Guarneros G."/>
            <person name="Davila G."/>
            <person name="Gonzalez V."/>
        </authorList>
    </citation>
    <scope>NUCLEOTIDE SEQUENCE [LARGE SCALE GENOMIC DNA]</scope>
</reference>
<dbReference type="SMART" id="SM01040">
    <property type="entry name" value="Bro-N"/>
    <property type="match status" value="1"/>
</dbReference>
<sequence>MQKLFTFDYRMTQIRVVMIDNQPWFVGGDVCQALGLTKYTSSGFARHYSKLGAGQITNPASVCLKITWRGSANAKLVSLDGLFKLAMRSGSLDAREFLSWVDAVVVPTTSGDLPPIQQVAQEKTVTKAENLRAQAKLLLEAADALDALKAAEARAARALSILA</sequence>
<dbReference type="InterPro" id="IPR003497">
    <property type="entry name" value="BRO_N_domain"/>
</dbReference>
<name>L7TLS6_9CAUD</name>
<evidence type="ECO:0000313" key="3">
    <source>
        <dbReference type="Proteomes" id="UP000011149"/>
    </source>
</evidence>
<gene>
    <name evidence="2" type="ORF">RHEph01_gp011</name>
</gene>
<dbReference type="PROSITE" id="PS51750">
    <property type="entry name" value="BRO_N"/>
    <property type="match status" value="1"/>
</dbReference>
<evidence type="ECO:0000259" key="1">
    <source>
        <dbReference type="PROSITE" id="PS51750"/>
    </source>
</evidence>
<dbReference type="PANTHER" id="PTHR36180">
    <property type="entry name" value="DNA-BINDING PROTEIN-RELATED-RELATED"/>
    <property type="match status" value="1"/>
</dbReference>
<dbReference type="PANTHER" id="PTHR36180:SF2">
    <property type="entry name" value="BRO FAMILY PROTEIN"/>
    <property type="match status" value="1"/>
</dbReference>
<protein>
    <submittedName>
        <fullName evidence="2">Putative prophage antirepressor protein, BRO family</fullName>
    </submittedName>
</protein>